<dbReference type="HAMAP" id="MF_01663">
    <property type="entry name" value="L_rham_rotase"/>
    <property type="match status" value="1"/>
</dbReference>
<dbReference type="Pfam" id="PF05336">
    <property type="entry name" value="rhaM"/>
    <property type="match status" value="1"/>
</dbReference>
<reference evidence="8 9" key="1">
    <citation type="submission" date="2020-04" db="EMBL/GenBank/DDBJ databases">
        <authorList>
            <person name="De Canck E."/>
        </authorList>
    </citation>
    <scope>NUCLEOTIDE SEQUENCE [LARGE SCALE GENOMIC DNA]</scope>
    <source>
        <strain evidence="8 9">LMG 28138</strain>
    </source>
</reference>
<dbReference type="InterPro" id="IPR008000">
    <property type="entry name" value="Rham/fucose_mutarotase"/>
</dbReference>
<dbReference type="GO" id="GO:0019301">
    <property type="term" value="P:rhamnose catabolic process"/>
    <property type="evidence" value="ECO:0007669"/>
    <property type="project" value="UniProtKB-UniRule"/>
</dbReference>
<dbReference type="NCBIfam" id="TIGR02625">
    <property type="entry name" value="YiiL_rotase"/>
    <property type="match status" value="1"/>
</dbReference>
<feature type="binding site" evidence="5">
    <location>
        <position position="18"/>
    </location>
    <ligand>
        <name>substrate</name>
    </ligand>
</feature>
<organism evidence="8 9">
    <name type="scientific">Pararobbsia alpina</name>
    <dbReference type="NCBI Taxonomy" id="621374"/>
    <lineage>
        <taxon>Bacteria</taxon>
        <taxon>Pseudomonadati</taxon>
        <taxon>Pseudomonadota</taxon>
        <taxon>Betaproteobacteria</taxon>
        <taxon>Burkholderiales</taxon>
        <taxon>Burkholderiaceae</taxon>
        <taxon>Pararobbsia</taxon>
    </lineage>
</organism>
<evidence type="ECO:0000256" key="5">
    <source>
        <dbReference type="HAMAP-Rule" id="MF_01663"/>
    </source>
</evidence>
<dbReference type="UniPathway" id="UPA00125"/>
<evidence type="ECO:0000256" key="1">
    <source>
        <dbReference type="ARBA" id="ARBA00022490"/>
    </source>
</evidence>
<evidence type="ECO:0000256" key="7">
    <source>
        <dbReference type="SAM" id="MobiDB-lite"/>
    </source>
</evidence>
<dbReference type="Proteomes" id="UP000494115">
    <property type="component" value="Unassembled WGS sequence"/>
</dbReference>
<gene>
    <name evidence="8" type="primary">rhaM_1</name>
    <name evidence="5" type="synonym">rhaM</name>
    <name evidence="8" type="ORF">LMG28138_00582</name>
</gene>
<feature type="binding site" evidence="5">
    <location>
        <begin position="76"/>
        <end position="77"/>
    </location>
    <ligand>
        <name>substrate</name>
    </ligand>
</feature>
<comment type="subcellular location">
    <subcellularLocation>
        <location evidence="5">Cytoplasm</location>
    </subcellularLocation>
</comment>
<feature type="active site" description="Proton donor" evidence="5">
    <location>
        <position position="22"/>
    </location>
</feature>
<keyword evidence="3 5" id="KW-0119">Carbohydrate metabolism</keyword>
<proteinExistence type="inferred from homology"/>
<dbReference type="InterPro" id="IPR013448">
    <property type="entry name" value="L-rhamnose_mutarotase"/>
</dbReference>
<dbReference type="AlphaFoldDB" id="A0A6S7AV67"/>
<evidence type="ECO:0000313" key="8">
    <source>
        <dbReference type="EMBL" id="CAB3778761.1"/>
    </source>
</evidence>
<dbReference type="PANTHER" id="PTHR34389:SF2">
    <property type="entry name" value="L-RHAMNOSE MUTAROTASE"/>
    <property type="match status" value="1"/>
</dbReference>
<evidence type="ECO:0000313" key="9">
    <source>
        <dbReference type="Proteomes" id="UP000494115"/>
    </source>
</evidence>
<sequence>MDTIAFRMTLKPGMRDEYRRRHDALWPELADALRDAGIHDYSIFLDETSNHLFAVLKRPADHRMDALPHLPVMRRWWDYMAELMETEADHAPVVTPLTPVFHLETGRRDAPQGRPGSTREPRPARCRCAVRRTQYSRRGARSAGRRVRTCRSTL</sequence>
<comment type="pathway">
    <text evidence="5">Carbohydrate metabolism; L-rhamnose metabolism.</text>
</comment>
<evidence type="ECO:0000256" key="6">
    <source>
        <dbReference type="NCBIfam" id="TIGR02625"/>
    </source>
</evidence>
<dbReference type="PANTHER" id="PTHR34389">
    <property type="entry name" value="L-RHAMNOSE MUTAROTASE"/>
    <property type="match status" value="1"/>
</dbReference>
<feature type="compositionally biased region" description="Basic and acidic residues" evidence="7">
    <location>
        <begin position="104"/>
        <end position="123"/>
    </location>
</feature>
<keyword evidence="4 5" id="KW-0684">Rhamnose metabolism</keyword>
<comment type="function">
    <text evidence="5">Involved in the anomeric conversion of L-rhamnose.</text>
</comment>
<feature type="binding site" evidence="5">
    <location>
        <position position="41"/>
    </location>
    <ligand>
        <name>substrate</name>
    </ligand>
</feature>
<dbReference type="EC" id="5.1.3.32" evidence="5 6"/>
<keyword evidence="9" id="KW-1185">Reference proteome</keyword>
<feature type="region of interest" description="Disordered" evidence="7">
    <location>
        <begin position="104"/>
        <end position="124"/>
    </location>
</feature>
<evidence type="ECO:0000256" key="3">
    <source>
        <dbReference type="ARBA" id="ARBA00023277"/>
    </source>
</evidence>
<dbReference type="GO" id="GO:0005737">
    <property type="term" value="C:cytoplasm"/>
    <property type="evidence" value="ECO:0007669"/>
    <property type="project" value="UniProtKB-SubCell"/>
</dbReference>
<dbReference type="Gene3D" id="3.30.70.100">
    <property type="match status" value="1"/>
</dbReference>
<name>A0A6S7AV67_9BURK</name>
<dbReference type="SUPFAM" id="SSF54909">
    <property type="entry name" value="Dimeric alpha+beta barrel"/>
    <property type="match status" value="1"/>
</dbReference>
<evidence type="ECO:0000256" key="4">
    <source>
        <dbReference type="ARBA" id="ARBA00023308"/>
    </source>
</evidence>
<evidence type="ECO:0000256" key="2">
    <source>
        <dbReference type="ARBA" id="ARBA00023235"/>
    </source>
</evidence>
<protein>
    <recommendedName>
        <fullName evidence="5 6">L-rhamnose mutarotase</fullName>
        <ecNumber evidence="5 6">5.1.3.32</ecNumber>
    </recommendedName>
    <alternativeName>
        <fullName evidence="5">Rhamnose 1-epimerase</fullName>
    </alternativeName>
    <alternativeName>
        <fullName evidence="5">Type-3 mutarotase</fullName>
    </alternativeName>
</protein>
<accession>A0A6S7AV67</accession>
<keyword evidence="2 5" id="KW-0413">Isomerase</keyword>
<dbReference type="EMBL" id="CADIKM010000002">
    <property type="protein sequence ID" value="CAB3778761.1"/>
    <property type="molecule type" value="Genomic_DNA"/>
</dbReference>
<keyword evidence="1 5" id="KW-0963">Cytoplasm</keyword>
<dbReference type="InterPro" id="IPR011008">
    <property type="entry name" value="Dimeric_a/b-barrel"/>
</dbReference>
<dbReference type="GO" id="GO:0062192">
    <property type="term" value="F:L-rhamnose mutarotase activity"/>
    <property type="evidence" value="ECO:0007669"/>
    <property type="project" value="UniProtKB-UniRule"/>
</dbReference>
<comment type="subunit">
    <text evidence="5">Homodimer.</text>
</comment>
<comment type="catalytic activity">
    <reaction evidence="5">
        <text>alpha-L-rhamnose = beta-L-rhamnose</text>
        <dbReference type="Rhea" id="RHEA:25584"/>
        <dbReference type="ChEBI" id="CHEBI:27586"/>
        <dbReference type="ChEBI" id="CHEBI:27907"/>
        <dbReference type="EC" id="5.1.3.32"/>
    </reaction>
</comment>
<comment type="similarity">
    <text evidence="5">Belongs to the rhamnose mutarotase family.</text>
</comment>